<dbReference type="Pfam" id="PF07751">
    <property type="entry name" value="Abi_2"/>
    <property type="match status" value="1"/>
</dbReference>
<sequence>MQEAKKFLLRNNYYRLSGFTLCHRKNDVFMENTYFEDLIAICEFDCELRTLLMGLLGRIEITYKSLIAYFHTKKYGPLGYESSDSFSNVEIYATLVCKIAKLKKHYEDNPERFLKHYVEDRDGRLPFWAVMELINFTDTSKIYSALTDKIKSDIVFAYPGLTFGTAPDYVENWLRCASVLRNIAAHRGRLYNRTLSIKPKLSRESKDLLSQDKTGNPVLNKLFAYLIALKNLEPDKELWENLSYDIKELSYRYPFVNLQKYGFPLDWKIKLEHA</sequence>
<evidence type="ECO:0000313" key="1">
    <source>
        <dbReference type="EMBL" id="MVB11357.1"/>
    </source>
</evidence>
<dbReference type="AlphaFoldDB" id="A0A6N8I0W7"/>
<dbReference type="InterPro" id="IPR011664">
    <property type="entry name" value="Abi_system_AbiD/AbiF-like"/>
</dbReference>
<keyword evidence="2" id="KW-1185">Reference proteome</keyword>
<dbReference type="EMBL" id="VWXL01000053">
    <property type="protein sequence ID" value="MVB11357.1"/>
    <property type="molecule type" value="Genomic_DNA"/>
</dbReference>
<comment type="caution">
    <text evidence="1">The sequence shown here is derived from an EMBL/GenBank/DDBJ whole genome shotgun (WGS) entry which is preliminary data.</text>
</comment>
<dbReference type="RefSeq" id="WP_156990603.1">
    <property type="nucleotide sequence ID" value="NZ_VWXL01000053.1"/>
</dbReference>
<organism evidence="1 2">
    <name type="scientific">Caproicibacter fermentans</name>
    <dbReference type="NCBI Taxonomy" id="2576756"/>
    <lineage>
        <taxon>Bacteria</taxon>
        <taxon>Bacillati</taxon>
        <taxon>Bacillota</taxon>
        <taxon>Clostridia</taxon>
        <taxon>Eubacteriales</taxon>
        <taxon>Acutalibacteraceae</taxon>
        <taxon>Caproicibacter</taxon>
    </lineage>
</organism>
<evidence type="ECO:0000313" key="2">
    <source>
        <dbReference type="Proteomes" id="UP000469440"/>
    </source>
</evidence>
<dbReference type="Proteomes" id="UP000469440">
    <property type="component" value="Unassembled WGS sequence"/>
</dbReference>
<protein>
    <submittedName>
        <fullName evidence="1">Abi-like protein</fullName>
    </submittedName>
</protein>
<proteinExistence type="predicted"/>
<dbReference type="OrthoDB" id="5363652at2"/>
<gene>
    <name evidence="1" type="ORF">CAFE_20710</name>
</gene>
<name>A0A6N8I0W7_9FIRM</name>
<reference evidence="1 2" key="1">
    <citation type="submission" date="2019-09" db="EMBL/GenBank/DDBJ databases">
        <title>Genome sequence of Clostridium sp. EA1.</title>
        <authorList>
            <person name="Poehlein A."/>
            <person name="Bengelsdorf F.R."/>
            <person name="Daniel R."/>
        </authorList>
    </citation>
    <scope>NUCLEOTIDE SEQUENCE [LARGE SCALE GENOMIC DNA]</scope>
    <source>
        <strain evidence="1 2">EA1</strain>
    </source>
</reference>
<accession>A0A6N8I0W7</accession>